<feature type="transmembrane region" description="Helical" evidence="1">
    <location>
        <begin position="6"/>
        <end position="29"/>
    </location>
</feature>
<evidence type="ECO:0000313" key="2">
    <source>
        <dbReference type="EMBL" id="KJZ72126.1"/>
    </source>
</evidence>
<gene>
    <name evidence="2" type="ORF">HIM_08499</name>
</gene>
<protein>
    <submittedName>
        <fullName evidence="2">Uncharacterized protein</fullName>
    </submittedName>
</protein>
<keyword evidence="1" id="KW-0812">Transmembrane</keyword>
<keyword evidence="3" id="KW-1185">Reference proteome</keyword>
<evidence type="ECO:0000313" key="3">
    <source>
        <dbReference type="Proteomes" id="UP000054481"/>
    </source>
</evidence>
<evidence type="ECO:0000256" key="1">
    <source>
        <dbReference type="SAM" id="Phobius"/>
    </source>
</evidence>
<keyword evidence="1" id="KW-1133">Transmembrane helix</keyword>
<accession>A0A0F7ZH70</accession>
<organism evidence="2 3">
    <name type="scientific">Hirsutella minnesotensis 3608</name>
    <dbReference type="NCBI Taxonomy" id="1043627"/>
    <lineage>
        <taxon>Eukaryota</taxon>
        <taxon>Fungi</taxon>
        <taxon>Dikarya</taxon>
        <taxon>Ascomycota</taxon>
        <taxon>Pezizomycotina</taxon>
        <taxon>Sordariomycetes</taxon>
        <taxon>Hypocreomycetidae</taxon>
        <taxon>Hypocreales</taxon>
        <taxon>Ophiocordycipitaceae</taxon>
        <taxon>Hirsutella</taxon>
    </lineage>
</organism>
<dbReference type="AlphaFoldDB" id="A0A0F7ZH70"/>
<keyword evidence="1" id="KW-0472">Membrane</keyword>
<dbReference type="Proteomes" id="UP000054481">
    <property type="component" value="Unassembled WGS sequence"/>
</dbReference>
<sequence length="76" mass="8115">MGVIGAAIKIIIIPIAIVVLLGLILAFVWHRKRKSKDDIEQAQPPPAFVSYAPPPTYNDPMAKPPVAVVHSAHPAG</sequence>
<reference evidence="2 3" key="1">
    <citation type="journal article" date="2014" name="Genome Biol. Evol.">
        <title>Comparative genomics and transcriptomics analyses reveal divergent lifestyle features of nematode endoparasitic fungus Hirsutella minnesotensis.</title>
        <authorList>
            <person name="Lai Y."/>
            <person name="Liu K."/>
            <person name="Zhang X."/>
            <person name="Zhang X."/>
            <person name="Li K."/>
            <person name="Wang N."/>
            <person name="Shu C."/>
            <person name="Wu Y."/>
            <person name="Wang C."/>
            <person name="Bushley K.E."/>
            <person name="Xiang M."/>
            <person name="Liu X."/>
        </authorList>
    </citation>
    <scope>NUCLEOTIDE SEQUENCE [LARGE SCALE GENOMIC DNA]</scope>
    <source>
        <strain evidence="2 3">3608</strain>
    </source>
</reference>
<name>A0A0F7ZH70_9HYPO</name>
<proteinExistence type="predicted"/>
<dbReference type="EMBL" id="KQ030552">
    <property type="protein sequence ID" value="KJZ72126.1"/>
    <property type="molecule type" value="Genomic_DNA"/>
</dbReference>